<keyword evidence="7" id="KW-1185">Reference proteome</keyword>
<evidence type="ECO:0000256" key="2">
    <source>
        <dbReference type="ARBA" id="ARBA00023015"/>
    </source>
</evidence>
<dbReference type="Proteomes" id="UP000245890">
    <property type="component" value="Unassembled WGS sequence"/>
</dbReference>
<dbReference type="Pfam" id="PF00126">
    <property type="entry name" value="HTH_1"/>
    <property type="match status" value="1"/>
</dbReference>
<dbReference type="InterPro" id="IPR036390">
    <property type="entry name" value="WH_DNA-bd_sf"/>
</dbReference>
<dbReference type="PROSITE" id="PS50931">
    <property type="entry name" value="HTH_LYSR"/>
    <property type="match status" value="1"/>
</dbReference>
<dbReference type="Gene3D" id="3.40.190.290">
    <property type="match status" value="1"/>
</dbReference>
<sequence length="306" mass="33642">MHLDDLAAFAQVVRHGGFTAAARAIGSQKAKLSRQVARLEADLQMRLLERSTRSLRMTEAGREIFEQCDVIADRIDATRLIAQRMRSEVVGLLRVCCPPGFARALEHDLLPGFLARYPGVRLELHVTSENVDMVRESFDVTLRSAADLPTAGSLVIRQFARLNSGMVATPEMAAQVAGKGVLELSNLPTLTFGVQRREARWTLIHSSGKRHDVQLLPRLASDDGSVILEAARAGLGIALMPLIISQSELARGELVQLWPDWRTEEFGISLCYPSKKSMTPTLRAFIDHVVPGFDRQLAQALLADAG</sequence>
<protein>
    <submittedName>
        <fullName evidence="6">Transcriptional regulator</fullName>
    </submittedName>
</protein>
<name>A0A2U0SC91_9SPHN</name>
<dbReference type="GO" id="GO:0043565">
    <property type="term" value="F:sequence-specific DNA binding"/>
    <property type="evidence" value="ECO:0007669"/>
    <property type="project" value="TreeGrafter"/>
</dbReference>
<dbReference type="OrthoDB" id="9786526at2"/>
<dbReference type="Gene3D" id="1.10.10.10">
    <property type="entry name" value="Winged helix-like DNA-binding domain superfamily/Winged helix DNA-binding domain"/>
    <property type="match status" value="1"/>
</dbReference>
<accession>A0A2U0SC91</accession>
<evidence type="ECO:0000313" key="6">
    <source>
        <dbReference type="EMBL" id="PVX28940.1"/>
    </source>
</evidence>
<dbReference type="InterPro" id="IPR058163">
    <property type="entry name" value="LysR-type_TF_proteobact-type"/>
</dbReference>
<dbReference type="AlphaFoldDB" id="A0A2U0SC91"/>
<evidence type="ECO:0000256" key="1">
    <source>
        <dbReference type="ARBA" id="ARBA00009437"/>
    </source>
</evidence>
<evidence type="ECO:0000313" key="7">
    <source>
        <dbReference type="Proteomes" id="UP000245890"/>
    </source>
</evidence>
<keyword evidence="4" id="KW-0804">Transcription</keyword>
<dbReference type="PANTHER" id="PTHR30537:SF31">
    <property type="entry name" value="TRANSCRIPTIONAL REGULATOR, LYSR FAMILY"/>
    <property type="match status" value="1"/>
</dbReference>
<dbReference type="GO" id="GO:0006351">
    <property type="term" value="P:DNA-templated transcription"/>
    <property type="evidence" value="ECO:0007669"/>
    <property type="project" value="TreeGrafter"/>
</dbReference>
<comment type="caution">
    <text evidence="6">The sequence shown here is derived from an EMBL/GenBank/DDBJ whole genome shotgun (WGS) entry which is preliminary data.</text>
</comment>
<evidence type="ECO:0000256" key="3">
    <source>
        <dbReference type="ARBA" id="ARBA00023125"/>
    </source>
</evidence>
<dbReference type="SUPFAM" id="SSF46785">
    <property type="entry name" value="Winged helix' DNA-binding domain"/>
    <property type="match status" value="1"/>
</dbReference>
<keyword evidence="3" id="KW-0238">DNA-binding</keyword>
<evidence type="ECO:0000256" key="4">
    <source>
        <dbReference type="ARBA" id="ARBA00023163"/>
    </source>
</evidence>
<dbReference type="PANTHER" id="PTHR30537">
    <property type="entry name" value="HTH-TYPE TRANSCRIPTIONAL REGULATOR"/>
    <property type="match status" value="1"/>
</dbReference>
<dbReference type="InterPro" id="IPR005119">
    <property type="entry name" value="LysR_subst-bd"/>
</dbReference>
<proteinExistence type="inferred from homology"/>
<dbReference type="FunFam" id="1.10.10.10:FF:000001">
    <property type="entry name" value="LysR family transcriptional regulator"/>
    <property type="match status" value="1"/>
</dbReference>
<gene>
    <name evidence="6" type="ORF">DD559_06005</name>
</gene>
<dbReference type="RefSeq" id="WP_116468383.1">
    <property type="nucleotide sequence ID" value="NZ_QENQ01000001.1"/>
</dbReference>
<dbReference type="EMBL" id="QENQ01000001">
    <property type="protein sequence ID" value="PVX28940.1"/>
    <property type="molecule type" value="Genomic_DNA"/>
</dbReference>
<keyword evidence="2" id="KW-0805">Transcription regulation</keyword>
<dbReference type="InterPro" id="IPR036388">
    <property type="entry name" value="WH-like_DNA-bd_sf"/>
</dbReference>
<dbReference type="Pfam" id="PF03466">
    <property type="entry name" value="LysR_substrate"/>
    <property type="match status" value="1"/>
</dbReference>
<dbReference type="InterPro" id="IPR000847">
    <property type="entry name" value="LysR_HTH_N"/>
</dbReference>
<reference evidence="6 7" key="1">
    <citation type="submission" date="2018-05" db="EMBL/GenBank/DDBJ databases">
        <title>Description of Sphingomonas pokkalii sp nov, isolated from the rhizosphere of saline tolerant pokkali rice and its draft genome analysis.</title>
        <authorList>
            <person name="Menon R."/>
            <person name="Kumari S."/>
            <person name="Rameshkumar N."/>
        </authorList>
    </citation>
    <scope>NUCLEOTIDE SEQUENCE [LARGE SCALE GENOMIC DNA]</scope>
    <source>
        <strain evidence="6 7">L3B27</strain>
    </source>
</reference>
<feature type="domain" description="HTH lysR-type" evidence="5">
    <location>
        <begin position="1"/>
        <end position="58"/>
    </location>
</feature>
<dbReference type="SUPFAM" id="SSF53850">
    <property type="entry name" value="Periplasmic binding protein-like II"/>
    <property type="match status" value="1"/>
</dbReference>
<comment type="similarity">
    <text evidence="1">Belongs to the LysR transcriptional regulatory family.</text>
</comment>
<organism evidence="6 7">
    <name type="scientific">Sphingomonas pokkalii</name>
    <dbReference type="NCBI Taxonomy" id="2175090"/>
    <lineage>
        <taxon>Bacteria</taxon>
        <taxon>Pseudomonadati</taxon>
        <taxon>Pseudomonadota</taxon>
        <taxon>Alphaproteobacteria</taxon>
        <taxon>Sphingomonadales</taxon>
        <taxon>Sphingomonadaceae</taxon>
        <taxon>Sphingomonas</taxon>
    </lineage>
</organism>
<evidence type="ECO:0000259" key="5">
    <source>
        <dbReference type="PROSITE" id="PS50931"/>
    </source>
</evidence>
<dbReference type="GO" id="GO:0003700">
    <property type="term" value="F:DNA-binding transcription factor activity"/>
    <property type="evidence" value="ECO:0007669"/>
    <property type="project" value="InterPro"/>
</dbReference>